<name>A0A2M3ZQZ7_9DIPT</name>
<keyword evidence="2" id="KW-0732">Signal</keyword>
<evidence type="ECO:0000256" key="1">
    <source>
        <dbReference type="SAM" id="MobiDB-lite"/>
    </source>
</evidence>
<feature type="region of interest" description="Disordered" evidence="1">
    <location>
        <begin position="41"/>
        <end position="90"/>
    </location>
</feature>
<dbReference type="AlphaFoldDB" id="A0A2M3ZQZ7"/>
<feature type="chain" id="PRO_5014688711" evidence="2">
    <location>
        <begin position="20"/>
        <end position="90"/>
    </location>
</feature>
<reference evidence="3" key="1">
    <citation type="submission" date="2018-01" db="EMBL/GenBank/DDBJ databases">
        <title>An insight into the sialome of Amazonian anophelines.</title>
        <authorList>
            <person name="Ribeiro J.M."/>
            <person name="Scarpassa V."/>
            <person name="Calvo E."/>
        </authorList>
    </citation>
    <scope>NUCLEOTIDE SEQUENCE</scope>
    <source>
        <tissue evidence="3">Salivary glands</tissue>
    </source>
</reference>
<protein>
    <submittedName>
        <fullName evidence="3">Putative secreted peptide</fullName>
    </submittedName>
</protein>
<evidence type="ECO:0000313" key="3">
    <source>
        <dbReference type="EMBL" id="MBW30971.1"/>
    </source>
</evidence>
<feature type="signal peptide" evidence="2">
    <location>
        <begin position="1"/>
        <end position="19"/>
    </location>
</feature>
<organism evidence="3">
    <name type="scientific">Anopheles braziliensis</name>
    <dbReference type="NCBI Taxonomy" id="58242"/>
    <lineage>
        <taxon>Eukaryota</taxon>
        <taxon>Metazoa</taxon>
        <taxon>Ecdysozoa</taxon>
        <taxon>Arthropoda</taxon>
        <taxon>Hexapoda</taxon>
        <taxon>Insecta</taxon>
        <taxon>Pterygota</taxon>
        <taxon>Neoptera</taxon>
        <taxon>Endopterygota</taxon>
        <taxon>Diptera</taxon>
        <taxon>Nematocera</taxon>
        <taxon>Culicoidea</taxon>
        <taxon>Culicidae</taxon>
        <taxon>Anophelinae</taxon>
        <taxon>Anopheles</taxon>
    </lineage>
</organism>
<dbReference type="EMBL" id="GGFM01010220">
    <property type="protein sequence ID" value="MBW30971.1"/>
    <property type="molecule type" value="Transcribed_RNA"/>
</dbReference>
<evidence type="ECO:0000256" key="2">
    <source>
        <dbReference type="SAM" id="SignalP"/>
    </source>
</evidence>
<proteinExistence type="predicted"/>
<accession>A0A2M3ZQZ7</accession>
<sequence>MVWSPVVATTAAAVVVVVAETPEPEKDVEVEDDDVYVKRMTRGNEKRSRNWSATRGSVRDSVDSFEPLLSPVEQSPPPPPPPDELRELSL</sequence>